<evidence type="ECO:0000313" key="13">
    <source>
        <dbReference type="Proteomes" id="UP000028990"/>
    </source>
</evidence>
<dbReference type="EMBL" id="KN123415">
    <property type="protein sequence ID" value="KFO25072.1"/>
    <property type="molecule type" value="Genomic_DNA"/>
</dbReference>
<reference evidence="12 13" key="1">
    <citation type="submission" date="2013-11" db="EMBL/GenBank/DDBJ databases">
        <title>The Damaraland mole rat (Fukomys damarensis) genome and evolution of African mole rats.</title>
        <authorList>
            <person name="Gladyshev V.N."/>
            <person name="Fang X."/>
        </authorList>
    </citation>
    <scope>NUCLEOTIDE SEQUENCE [LARGE SCALE GENOMIC DNA]</scope>
    <source>
        <tissue evidence="12">Liver</tissue>
    </source>
</reference>
<dbReference type="GO" id="GO:0009897">
    <property type="term" value="C:external side of plasma membrane"/>
    <property type="evidence" value="ECO:0007669"/>
    <property type="project" value="TreeGrafter"/>
</dbReference>
<evidence type="ECO:0000256" key="9">
    <source>
        <dbReference type="ARBA" id="ARBA00023136"/>
    </source>
</evidence>
<evidence type="ECO:0000256" key="4">
    <source>
        <dbReference type="ARBA" id="ARBA00022451"/>
    </source>
</evidence>
<dbReference type="PANTHER" id="PTHR16675:SF251">
    <property type="entry name" value="HLA CLASS I HISTOCOMPATIBILITY ANTIGEN, C ALPHA CHAIN"/>
    <property type="match status" value="1"/>
</dbReference>
<dbReference type="InterPro" id="IPR007110">
    <property type="entry name" value="Ig-like_dom"/>
</dbReference>
<dbReference type="Proteomes" id="UP000028990">
    <property type="component" value="Unassembled WGS sequence"/>
</dbReference>
<dbReference type="InterPro" id="IPR036179">
    <property type="entry name" value="Ig-like_dom_sf"/>
</dbReference>
<evidence type="ECO:0000256" key="1">
    <source>
        <dbReference type="ARBA" id="ARBA00002297"/>
    </source>
</evidence>
<dbReference type="Gene3D" id="2.60.40.10">
    <property type="entry name" value="Immunoglobulins"/>
    <property type="match status" value="1"/>
</dbReference>
<evidence type="ECO:0000256" key="6">
    <source>
        <dbReference type="ARBA" id="ARBA00022859"/>
    </source>
</evidence>
<name>A0A091D242_FUKDA</name>
<dbReference type="PROSITE" id="PS50835">
    <property type="entry name" value="IG_LIKE"/>
    <property type="match status" value="1"/>
</dbReference>
<feature type="domain" description="Ig-like" evidence="11">
    <location>
        <begin position="1"/>
        <end position="81"/>
    </location>
</feature>
<dbReference type="CDD" id="cd07698">
    <property type="entry name" value="IgC1_MHC_I_alpha3"/>
    <property type="match status" value="1"/>
</dbReference>
<evidence type="ECO:0000256" key="8">
    <source>
        <dbReference type="ARBA" id="ARBA00023130"/>
    </source>
</evidence>
<dbReference type="SMART" id="SM00407">
    <property type="entry name" value="IGc1"/>
    <property type="match status" value="1"/>
</dbReference>
<keyword evidence="9" id="KW-0472">Membrane</keyword>
<evidence type="ECO:0000256" key="3">
    <source>
        <dbReference type="ARBA" id="ARBA00006909"/>
    </source>
</evidence>
<proteinExistence type="inferred from homology"/>
<dbReference type="InterPro" id="IPR013783">
    <property type="entry name" value="Ig-like_fold"/>
</dbReference>
<evidence type="ECO:0000256" key="7">
    <source>
        <dbReference type="ARBA" id="ARBA00022989"/>
    </source>
</evidence>
<gene>
    <name evidence="12" type="ORF">H920_13524</name>
</gene>
<dbReference type="PROSITE" id="PS00290">
    <property type="entry name" value="IG_MHC"/>
    <property type="match status" value="1"/>
</dbReference>
<evidence type="ECO:0000313" key="12">
    <source>
        <dbReference type="EMBL" id="KFO25072.1"/>
    </source>
</evidence>
<dbReference type="GO" id="GO:0002250">
    <property type="term" value="P:adaptive immune response"/>
    <property type="evidence" value="ECO:0007669"/>
    <property type="project" value="UniProtKB-KW"/>
</dbReference>
<keyword evidence="6" id="KW-0391">Immunity</keyword>
<dbReference type="PANTHER" id="PTHR16675">
    <property type="entry name" value="MHC CLASS I-RELATED"/>
    <property type="match status" value="1"/>
</dbReference>
<keyword evidence="4" id="KW-0490">MHC I</keyword>
<dbReference type="GO" id="GO:0098553">
    <property type="term" value="C:lumenal side of endoplasmic reticulum membrane"/>
    <property type="evidence" value="ECO:0007669"/>
    <property type="project" value="UniProtKB-ARBA"/>
</dbReference>
<keyword evidence="7" id="KW-1133">Transmembrane helix</keyword>
<dbReference type="InterPro" id="IPR003597">
    <property type="entry name" value="Ig_C1-set"/>
</dbReference>
<organism evidence="12 13">
    <name type="scientific">Fukomys damarensis</name>
    <name type="common">Damaraland mole rat</name>
    <name type="synonym">Cryptomys damarensis</name>
    <dbReference type="NCBI Taxonomy" id="885580"/>
    <lineage>
        <taxon>Eukaryota</taxon>
        <taxon>Metazoa</taxon>
        <taxon>Chordata</taxon>
        <taxon>Craniata</taxon>
        <taxon>Vertebrata</taxon>
        <taxon>Euteleostomi</taxon>
        <taxon>Mammalia</taxon>
        <taxon>Eutheria</taxon>
        <taxon>Euarchontoglires</taxon>
        <taxon>Glires</taxon>
        <taxon>Rodentia</taxon>
        <taxon>Hystricomorpha</taxon>
        <taxon>Bathyergidae</taxon>
        <taxon>Fukomys</taxon>
    </lineage>
</organism>
<dbReference type="GO" id="GO:0002486">
    <property type="term" value="P:antigen processing and presentation of endogenous peptide antigen via MHC class I via ER pathway, TAP-independent"/>
    <property type="evidence" value="ECO:0007669"/>
    <property type="project" value="TreeGrafter"/>
</dbReference>
<dbReference type="eggNOG" id="ENOG502RQEK">
    <property type="taxonomic scope" value="Eukaryota"/>
</dbReference>
<dbReference type="AlphaFoldDB" id="A0A091D242"/>
<dbReference type="GO" id="GO:0030670">
    <property type="term" value="C:phagocytic vesicle membrane"/>
    <property type="evidence" value="ECO:0007669"/>
    <property type="project" value="UniProtKB-ARBA"/>
</dbReference>
<dbReference type="GO" id="GO:0002476">
    <property type="term" value="P:antigen processing and presentation of endogenous peptide antigen via MHC class Ib"/>
    <property type="evidence" value="ECO:0007669"/>
    <property type="project" value="TreeGrafter"/>
</dbReference>
<dbReference type="FunFam" id="2.60.40.10:FF:000014">
    <property type="entry name" value="H-2 class I histocompatibility antigen, alpha chain"/>
    <property type="match status" value="1"/>
</dbReference>
<dbReference type="Pfam" id="PF07654">
    <property type="entry name" value="C1-set"/>
    <property type="match status" value="1"/>
</dbReference>
<dbReference type="GO" id="GO:0042605">
    <property type="term" value="F:peptide antigen binding"/>
    <property type="evidence" value="ECO:0007669"/>
    <property type="project" value="TreeGrafter"/>
</dbReference>
<protein>
    <submittedName>
        <fullName evidence="12">RLA class I histocompatibility antigen, alpha chain 11/11</fullName>
    </submittedName>
</protein>
<dbReference type="InterPro" id="IPR003006">
    <property type="entry name" value="Ig/MHC_CS"/>
</dbReference>
<dbReference type="InterPro" id="IPR050208">
    <property type="entry name" value="MHC_class-I_related"/>
</dbReference>
<comment type="similarity">
    <text evidence="3">Belongs to the MHC class I family.</text>
</comment>
<dbReference type="GO" id="GO:0005102">
    <property type="term" value="F:signaling receptor binding"/>
    <property type="evidence" value="ECO:0007669"/>
    <property type="project" value="TreeGrafter"/>
</dbReference>
<evidence type="ECO:0000259" key="11">
    <source>
        <dbReference type="PROSITE" id="PS50835"/>
    </source>
</evidence>
<evidence type="ECO:0000256" key="2">
    <source>
        <dbReference type="ARBA" id="ARBA00004167"/>
    </source>
</evidence>
<dbReference type="GO" id="GO:0042612">
    <property type="term" value="C:MHC class I protein complex"/>
    <property type="evidence" value="ECO:0007669"/>
    <property type="project" value="UniProtKB-KW"/>
</dbReference>
<dbReference type="GO" id="GO:0001916">
    <property type="term" value="P:positive regulation of T cell mediated cytotoxicity"/>
    <property type="evidence" value="ECO:0007669"/>
    <property type="project" value="TreeGrafter"/>
</dbReference>
<keyword evidence="10" id="KW-0325">Glycoprotein</keyword>
<evidence type="ECO:0000256" key="5">
    <source>
        <dbReference type="ARBA" id="ARBA00022692"/>
    </source>
</evidence>
<keyword evidence="5" id="KW-0812">Transmembrane</keyword>
<keyword evidence="13" id="KW-1185">Reference proteome</keyword>
<sequence length="433" mass="47252">MTNDPTSDEVTLRCWALGFYPAEISLTWQQDLTQDMELVETRPAGDGTFQKWAAVAVPSGEEQHYTCRVQHEGLPEPRTLTWVACSSPHGRQYMGLHSAHGLTSFFALVTIWQPSKPQATHNHHNSLTSCHEVTSKVTVDTFIIISFGDALNRSAGDGAESCCVPVLSFEADDLHLALSSFSKDLACVRCNDLMERYQSRCSMAHRSPGNLLSAARETPWPWCASPHLLGTVNSDAEALPARLRRATQVTLWSDKARPVLLLPTSVWAGWGSGLRAGRGLRSHRVLTPQLRALPFTEEGRGAGSALRRGGQRSAQALGSRLPLIRRRCLIPKTLTELMCPPAALLTNTASPEGQAPRALRPGTLHAMAHGVWAEWCSPRGAFTAREQQVRLKACKGFHSCLGKYLTLIQAELRSKAAAPAAEQAEDWGAGAAR</sequence>
<dbReference type="SUPFAM" id="SSF48726">
    <property type="entry name" value="Immunoglobulin"/>
    <property type="match status" value="1"/>
</dbReference>
<dbReference type="STRING" id="885580.ENSFDAP00000002755"/>
<dbReference type="GO" id="GO:0005615">
    <property type="term" value="C:extracellular space"/>
    <property type="evidence" value="ECO:0007669"/>
    <property type="project" value="TreeGrafter"/>
</dbReference>
<comment type="function">
    <text evidence="1">Involved in the presentation of foreign antigens to the immune system.</text>
</comment>
<accession>A0A091D242</accession>
<keyword evidence="8" id="KW-1064">Adaptive immunity</keyword>
<comment type="subcellular location">
    <subcellularLocation>
        <location evidence="2">Membrane</location>
        <topology evidence="2">Single-pass membrane protein</topology>
    </subcellularLocation>
</comment>
<evidence type="ECO:0000256" key="10">
    <source>
        <dbReference type="ARBA" id="ARBA00023180"/>
    </source>
</evidence>